<evidence type="ECO:0008006" key="9">
    <source>
        <dbReference type="Google" id="ProtNLM"/>
    </source>
</evidence>
<feature type="compositionally biased region" description="Low complexity" evidence="5">
    <location>
        <begin position="113"/>
        <end position="136"/>
    </location>
</feature>
<dbReference type="PANTHER" id="PTHR30168">
    <property type="entry name" value="PUTATIVE MEMBRANE PROTEIN YPFJ"/>
    <property type="match status" value="1"/>
</dbReference>
<evidence type="ECO:0000256" key="3">
    <source>
        <dbReference type="ARBA" id="ARBA00022989"/>
    </source>
</evidence>
<gene>
    <name evidence="7" type="ORF">GCM10009745_61950</name>
</gene>
<feature type="compositionally biased region" description="Polar residues" evidence="5">
    <location>
        <begin position="213"/>
        <end position="225"/>
    </location>
</feature>
<organism evidence="7 8">
    <name type="scientific">Kribbella yunnanensis</name>
    <dbReference type="NCBI Taxonomy" id="190194"/>
    <lineage>
        <taxon>Bacteria</taxon>
        <taxon>Bacillati</taxon>
        <taxon>Actinomycetota</taxon>
        <taxon>Actinomycetes</taxon>
        <taxon>Propionibacteriales</taxon>
        <taxon>Kribbellaceae</taxon>
        <taxon>Kribbella</taxon>
    </lineage>
</organism>
<feature type="compositionally biased region" description="Pro residues" evidence="5">
    <location>
        <begin position="248"/>
        <end position="260"/>
    </location>
</feature>
<feature type="compositionally biased region" description="Low complexity" evidence="5">
    <location>
        <begin position="364"/>
        <end position="399"/>
    </location>
</feature>
<dbReference type="EMBL" id="BAAANF010000020">
    <property type="protein sequence ID" value="GAA1705772.1"/>
    <property type="molecule type" value="Genomic_DNA"/>
</dbReference>
<accession>A0ABN2IIM6</accession>
<evidence type="ECO:0000256" key="4">
    <source>
        <dbReference type="ARBA" id="ARBA00023136"/>
    </source>
</evidence>
<dbReference type="Pfam" id="PF04228">
    <property type="entry name" value="Zn_peptidase"/>
    <property type="match status" value="1"/>
</dbReference>
<evidence type="ECO:0000256" key="6">
    <source>
        <dbReference type="SAM" id="Phobius"/>
    </source>
</evidence>
<evidence type="ECO:0000256" key="5">
    <source>
        <dbReference type="SAM" id="MobiDB-lite"/>
    </source>
</evidence>
<feature type="compositionally biased region" description="Pro residues" evidence="5">
    <location>
        <begin position="81"/>
        <end position="95"/>
    </location>
</feature>
<feature type="compositionally biased region" description="Low complexity" evidence="5">
    <location>
        <begin position="150"/>
        <end position="184"/>
    </location>
</feature>
<feature type="compositionally biased region" description="Pro residues" evidence="5">
    <location>
        <begin position="316"/>
        <end position="327"/>
    </location>
</feature>
<name>A0ABN2IIM6_9ACTN</name>
<dbReference type="InterPro" id="IPR007343">
    <property type="entry name" value="Uncharacterised_pept_Zn_put"/>
</dbReference>
<reference evidence="7 8" key="1">
    <citation type="journal article" date="2019" name="Int. J. Syst. Evol. Microbiol.">
        <title>The Global Catalogue of Microorganisms (GCM) 10K type strain sequencing project: providing services to taxonomists for standard genome sequencing and annotation.</title>
        <authorList>
            <consortium name="The Broad Institute Genomics Platform"/>
            <consortium name="The Broad Institute Genome Sequencing Center for Infectious Disease"/>
            <person name="Wu L."/>
            <person name="Ma J."/>
        </authorList>
    </citation>
    <scope>NUCLEOTIDE SEQUENCE [LARGE SCALE GENOMIC DNA]</scope>
    <source>
        <strain evidence="7 8">JCM 14307</strain>
    </source>
</reference>
<comment type="subcellular location">
    <subcellularLocation>
        <location evidence="1">Membrane</location>
        <topology evidence="1">Single-pass membrane protein</topology>
    </subcellularLocation>
</comment>
<evidence type="ECO:0000256" key="1">
    <source>
        <dbReference type="ARBA" id="ARBA00004167"/>
    </source>
</evidence>
<feature type="region of interest" description="Disordered" evidence="5">
    <location>
        <begin position="364"/>
        <end position="413"/>
    </location>
</feature>
<evidence type="ECO:0000313" key="7">
    <source>
        <dbReference type="EMBL" id="GAA1705772.1"/>
    </source>
</evidence>
<evidence type="ECO:0000313" key="8">
    <source>
        <dbReference type="Proteomes" id="UP001500280"/>
    </source>
</evidence>
<feature type="transmembrane region" description="Helical" evidence="6">
    <location>
        <begin position="341"/>
        <end position="363"/>
    </location>
</feature>
<sequence>MSDSGNPPRGDEPADGENAAPPESRQWWTGSEAKREFQDPTGSEQPPPANNWFGEGWTTRRPEDPAGQSGTGQPTAGQPGSTPPTPGHPAPPQPPASHSTPPQASHPTPPTSTQPTPGRPAQAQPTTGQPGGAQPAPGRPTQPPADHRTPPTSTQPTPGQPASGQPAPAQPTAGQAGGWQAAPGRPTSAPGEQARPRPQSGPAMGTPQAGSRPAQTAPGTPQSGSAGPRPAQPAPGVHQSGPAGTRPAQPPYAGPIPPQRAPQQPLGAHSGPPAAERSQGSYLWGAPEQGQSGGARHAAGGPIGPMGQPVQQPPTWQYPPIPIPQPPGSGRRRKPRKTPRALLIGLVALAVLVVGTGITLLVGNLGDDKAPQSTDTPTPVSSSDTPSTQPSQTPTSAAPKPSPTPTGPNTAAADKVVNSSNLYAVGLLAPSKCPEPPFVPTSFALATNYYNRSLACLNATWLPAMNKIKVKYRGPKVAVYNGKVASPCGVQRSVRAAYCGANETIYMPYSVDARAYKSNAVYARALMLSTFAHEYGHHIQKRTGILAASLERAQHMNANQKLEESRRRELQASCLGAAYLGINSGFIPITGPLLQSYRFLISHTGDEYSRPRVHDHGNRASNYQWNIAGFNTKRPGSCNTFKAGQARVA</sequence>
<keyword evidence="8" id="KW-1185">Reference proteome</keyword>
<protein>
    <recommendedName>
        <fullName evidence="9">Metalloprotease</fullName>
    </recommendedName>
</protein>
<proteinExistence type="predicted"/>
<evidence type="ECO:0000256" key="2">
    <source>
        <dbReference type="ARBA" id="ARBA00022692"/>
    </source>
</evidence>
<feature type="region of interest" description="Disordered" evidence="5">
    <location>
        <begin position="1"/>
        <end position="337"/>
    </location>
</feature>
<keyword evidence="4 6" id="KW-0472">Membrane</keyword>
<keyword evidence="2 6" id="KW-0812">Transmembrane</keyword>
<feature type="compositionally biased region" description="Low complexity" evidence="5">
    <location>
        <begin position="66"/>
        <end position="80"/>
    </location>
</feature>
<dbReference type="Proteomes" id="UP001500280">
    <property type="component" value="Unassembled WGS sequence"/>
</dbReference>
<dbReference type="PANTHER" id="PTHR30168:SF0">
    <property type="entry name" value="INNER MEMBRANE PROTEIN"/>
    <property type="match status" value="1"/>
</dbReference>
<feature type="compositionally biased region" description="Low complexity" evidence="5">
    <location>
        <begin position="96"/>
        <end position="106"/>
    </location>
</feature>
<comment type="caution">
    <text evidence="7">The sequence shown here is derived from an EMBL/GenBank/DDBJ whole genome shotgun (WGS) entry which is preliminary data.</text>
</comment>
<keyword evidence="3 6" id="KW-1133">Transmembrane helix</keyword>